<dbReference type="Gene3D" id="1.25.40.10">
    <property type="entry name" value="Tetratricopeptide repeat domain"/>
    <property type="match status" value="1"/>
</dbReference>
<accession>A0A7H1NQC7</accession>
<dbReference type="InterPro" id="IPR011990">
    <property type="entry name" value="TPR-like_helical_dom_sf"/>
</dbReference>
<dbReference type="Proteomes" id="UP000516349">
    <property type="component" value="Chromosome"/>
</dbReference>
<dbReference type="PRINTS" id="PR01217">
    <property type="entry name" value="PRICHEXTENSN"/>
</dbReference>
<gene>
    <name evidence="3" type="ORF">JGUZn3_07520</name>
</gene>
<feature type="compositionally biased region" description="Low complexity" evidence="1">
    <location>
        <begin position="136"/>
        <end position="147"/>
    </location>
</feature>
<proteinExistence type="predicted"/>
<feature type="transmembrane region" description="Helical" evidence="2">
    <location>
        <begin position="171"/>
        <end position="194"/>
    </location>
</feature>
<protein>
    <recommendedName>
        <fullName evidence="5">Sel1 repeat family protein</fullName>
    </recommendedName>
</protein>
<evidence type="ECO:0000313" key="3">
    <source>
        <dbReference type="EMBL" id="QNT77987.1"/>
    </source>
</evidence>
<dbReference type="KEGG" id="ebla:JGUZn3_07520"/>
<feature type="region of interest" description="Disordered" evidence="1">
    <location>
        <begin position="100"/>
        <end position="168"/>
    </location>
</feature>
<organism evidence="3 4">
    <name type="scientific">Entomobacter blattae</name>
    <dbReference type="NCBI Taxonomy" id="2762277"/>
    <lineage>
        <taxon>Bacteria</taxon>
        <taxon>Pseudomonadati</taxon>
        <taxon>Pseudomonadota</taxon>
        <taxon>Alphaproteobacteria</taxon>
        <taxon>Acetobacterales</taxon>
        <taxon>Acetobacteraceae</taxon>
        <taxon>Entomobacter</taxon>
    </lineage>
</organism>
<dbReference type="AlphaFoldDB" id="A0A7H1NQC7"/>
<sequence length="353" mass="37433">MNAALTIVPEGPGIARLTIPNAAGQASQPLTVVFPTSPGTPACIPVDIHPAPNGRDLILLLDADAISLTIEAGNPYQLRIPELDLTTTLIWPEIPSRRSSARTVINTDSPKTSPLPVADPLPDNPFTPPKDPLPEEPLAAASEQPASSPEPPSKPLEPTTRHQLSSSPTRSWLGVGFLVAFILLIAGGGLYFFLSEDEEAPPPSTAQLTPPVAKPVAKPAATSSAPPPVTLDKLSVKEVIARAPNASSIGQEGIRRLKGTQKDDGLLLLETAANKGDSVAMLELAKLYDPVGFKPGGPIPAPDFRESARYYRDAAKAGDNQAIQLRAKLHEFLEQEDKKGNLSAQLALKDFWP</sequence>
<evidence type="ECO:0000256" key="2">
    <source>
        <dbReference type="SAM" id="Phobius"/>
    </source>
</evidence>
<dbReference type="EMBL" id="CP060244">
    <property type="protein sequence ID" value="QNT77987.1"/>
    <property type="molecule type" value="Genomic_DNA"/>
</dbReference>
<dbReference type="RefSeq" id="WP_203414374.1">
    <property type="nucleotide sequence ID" value="NZ_CP060244.1"/>
</dbReference>
<feature type="compositionally biased region" description="Low complexity" evidence="1">
    <location>
        <begin position="209"/>
        <end position="224"/>
    </location>
</feature>
<keyword evidence="2" id="KW-0472">Membrane</keyword>
<keyword evidence="2" id="KW-0812">Transmembrane</keyword>
<reference evidence="3 4" key="1">
    <citation type="submission" date="2020-08" db="EMBL/GenBank/DDBJ databases">
        <title>Complete genome sequence of Entomobacter blattae G55GP.</title>
        <authorList>
            <person name="Poehlein A."/>
            <person name="Guzman J."/>
            <person name="Daniel R."/>
            <person name="Vilcinskas A."/>
        </authorList>
    </citation>
    <scope>NUCLEOTIDE SEQUENCE [LARGE SCALE GENOMIC DNA]</scope>
    <source>
        <strain evidence="3 4">G55GP</strain>
    </source>
</reference>
<evidence type="ECO:0008006" key="5">
    <source>
        <dbReference type="Google" id="ProtNLM"/>
    </source>
</evidence>
<feature type="compositionally biased region" description="Polar residues" evidence="1">
    <location>
        <begin position="100"/>
        <end position="112"/>
    </location>
</feature>
<feature type="compositionally biased region" description="Pro residues" evidence="1">
    <location>
        <begin position="117"/>
        <end position="131"/>
    </location>
</feature>
<keyword evidence="2" id="KW-1133">Transmembrane helix</keyword>
<evidence type="ECO:0000256" key="1">
    <source>
        <dbReference type="SAM" id="MobiDB-lite"/>
    </source>
</evidence>
<dbReference type="SUPFAM" id="SSF81901">
    <property type="entry name" value="HCP-like"/>
    <property type="match status" value="1"/>
</dbReference>
<name>A0A7H1NQC7_9PROT</name>
<feature type="region of interest" description="Disordered" evidence="1">
    <location>
        <begin position="198"/>
        <end position="229"/>
    </location>
</feature>
<evidence type="ECO:0000313" key="4">
    <source>
        <dbReference type="Proteomes" id="UP000516349"/>
    </source>
</evidence>
<keyword evidence="4" id="KW-1185">Reference proteome</keyword>